<reference evidence="1 2" key="1">
    <citation type="journal article" date="2018" name="Front. Plant Sci.">
        <title>Red Clover (Trifolium pratense) and Zigzag Clover (T. medium) - A Picture of Genomic Similarities and Differences.</title>
        <authorList>
            <person name="Dluhosova J."/>
            <person name="Istvanek J."/>
            <person name="Nedelnik J."/>
            <person name="Repkova J."/>
        </authorList>
    </citation>
    <scope>NUCLEOTIDE SEQUENCE [LARGE SCALE GENOMIC DNA]</scope>
    <source>
        <strain evidence="2">cv. 10/8</strain>
        <tissue evidence="1">Leaf</tissue>
    </source>
</reference>
<sequence length="45" mass="5123">MEELEARINEAETLQDAGFGDAEEADNSLYVMFVIPIYFSYCLTI</sequence>
<dbReference type="Proteomes" id="UP000265520">
    <property type="component" value="Unassembled WGS sequence"/>
</dbReference>
<organism evidence="1 2">
    <name type="scientific">Trifolium medium</name>
    <dbReference type="NCBI Taxonomy" id="97028"/>
    <lineage>
        <taxon>Eukaryota</taxon>
        <taxon>Viridiplantae</taxon>
        <taxon>Streptophyta</taxon>
        <taxon>Embryophyta</taxon>
        <taxon>Tracheophyta</taxon>
        <taxon>Spermatophyta</taxon>
        <taxon>Magnoliopsida</taxon>
        <taxon>eudicotyledons</taxon>
        <taxon>Gunneridae</taxon>
        <taxon>Pentapetalae</taxon>
        <taxon>rosids</taxon>
        <taxon>fabids</taxon>
        <taxon>Fabales</taxon>
        <taxon>Fabaceae</taxon>
        <taxon>Papilionoideae</taxon>
        <taxon>50 kb inversion clade</taxon>
        <taxon>NPAAA clade</taxon>
        <taxon>Hologalegina</taxon>
        <taxon>IRL clade</taxon>
        <taxon>Trifolieae</taxon>
        <taxon>Trifolium</taxon>
    </lineage>
</organism>
<feature type="non-terminal residue" evidence="1">
    <location>
        <position position="45"/>
    </location>
</feature>
<dbReference type="EMBL" id="LXQA010448820">
    <property type="protein sequence ID" value="MCI52538.1"/>
    <property type="molecule type" value="Genomic_DNA"/>
</dbReference>
<name>A0A392SUI7_9FABA</name>
<protein>
    <submittedName>
        <fullName evidence="1">Uncharacterized protein</fullName>
    </submittedName>
</protein>
<keyword evidence="2" id="KW-1185">Reference proteome</keyword>
<evidence type="ECO:0000313" key="2">
    <source>
        <dbReference type="Proteomes" id="UP000265520"/>
    </source>
</evidence>
<proteinExistence type="predicted"/>
<comment type="caution">
    <text evidence="1">The sequence shown here is derived from an EMBL/GenBank/DDBJ whole genome shotgun (WGS) entry which is preliminary data.</text>
</comment>
<accession>A0A392SUI7</accession>
<evidence type="ECO:0000313" key="1">
    <source>
        <dbReference type="EMBL" id="MCI52538.1"/>
    </source>
</evidence>
<dbReference type="AlphaFoldDB" id="A0A392SUI7"/>